<keyword evidence="3" id="KW-1133">Transmembrane helix</keyword>
<sequence length="163" mass="19022">MSSTTTSMIFADWGCQTTRLRMLREICTSALGLSGSLKRMLKSFQPRLSLSWEKRMGTYIIGLEDLIRKHIYSDCYVGDKVITKQQRREDWIRFGDHCIDNLHQTIMCKSNIATIPWIYTERVHANFPPPKTTRICRNFDKLMHHQLPHFLGASIFRFPGNQA</sequence>
<gene>
    <name evidence="8" type="ORF">QR685DRAFT_557807</name>
</gene>
<keyword evidence="6" id="KW-0325">Glycoprotein</keyword>
<dbReference type="InterPro" id="IPR021765">
    <property type="entry name" value="UstYa-like"/>
</dbReference>
<proteinExistence type="inferred from homology"/>
<evidence type="ECO:0000256" key="4">
    <source>
        <dbReference type="ARBA" id="ARBA00023026"/>
    </source>
</evidence>
<dbReference type="Pfam" id="PF11807">
    <property type="entry name" value="UstYa"/>
    <property type="match status" value="1"/>
</dbReference>
<name>A0ABR3CYH5_NEUIN</name>
<protein>
    <submittedName>
        <fullName evidence="8">Uncharacterized protein</fullName>
    </submittedName>
</protein>
<keyword evidence="9" id="KW-1185">Reference proteome</keyword>
<keyword evidence="2" id="KW-0812">Transmembrane</keyword>
<evidence type="ECO:0000256" key="1">
    <source>
        <dbReference type="ARBA" id="ARBA00004167"/>
    </source>
</evidence>
<evidence type="ECO:0000256" key="6">
    <source>
        <dbReference type="ARBA" id="ARBA00023180"/>
    </source>
</evidence>
<dbReference type="Proteomes" id="UP001451303">
    <property type="component" value="Unassembled WGS sequence"/>
</dbReference>
<evidence type="ECO:0000256" key="7">
    <source>
        <dbReference type="ARBA" id="ARBA00035112"/>
    </source>
</evidence>
<keyword evidence="5" id="KW-0472">Membrane</keyword>
<comment type="subcellular location">
    <subcellularLocation>
        <location evidence="1">Membrane</location>
        <topology evidence="1">Single-pass membrane protein</topology>
    </subcellularLocation>
</comment>
<comment type="similarity">
    <text evidence="7">Belongs to the ustYa family.</text>
</comment>
<comment type="caution">
    <text evidence="8">The sequence shown here is derived from an EMBL/GenBank/DDBJ whole genome shotgun (WGS) entry which is preliminary data.</text>
</comment>
<accession>A0ABR3CYH5</accession>
<organism evidence="8 9">
    <name type="scientific">Neurospora intermedia</name>
    <dbReference type="NCBI Taxonomy" id="5142"/>
    <lineage>
        <taxon>Eukaryota</taxon>
        <taxon>Fungi</taxon>
        <taxon>Dikarya</taxon>
        <taxon>Ascomycota</taxon>
        <taxon>Pezizomycotina</taxon>
        <taxon>Sordariomycetes</taxon>
        <taxon>Sordariomycetidae</taxon>
        <taxon>Sordariales</taxon>
        <taxon>Sordariaceae</taxon>
        <taxon>Neurospora</taxon>
    </lineage>
</organism>
<evidence type="ECO:0000313" key="9">
    <source>
        <dbReference type="Proteomes" id="UP001451303"/>
    </source>
</evidence>
<evidence type="ECO:0000313" key="8">
    <source>
        <dbReference type="EMBL" id="KAL0465487.1"/>
    </source>
</evidence>
<keyword evidence="4" id="KW-0843">Virulence</keyword>
<reference evidence="8 9" key="1">
    <citation type="submission" date="2023-09" db="EMBL/GenBank/DDBJ databases">
        <title>Multi-omics analysis of a traditional fermented food reveals byproduct-associated fungal strains for waste-to-food upcycling.</title>
        <authorList>
            <consortium name="Lawrence Berkeley National Laboratory"/>
            <person name="Rekdal V.M."/>
            <person name="Villalobos-Escobedo J.M."/>
            <person name="Rodriguez-Valeron N."/>
            <person name="Garcia M.O."/>
            <person name="Vasquez D.P."/>
            <person name="Damayanti I."/>
            <person name="Sorensen P.M."/>
            <person name="Baidoo E.E."/>
            <person name="De Carvalho A.C."/>
            <person name="Riley R."/>
            <person name="Lipzen A."/>
            <person name="He G."/>
            <person name="Yan M."/>
            <person name="Haridas S."/>
            <person name="Daum C."/>
            <person name="Yoshinaga Y."/>
            <person name="Ng V."/>
            <person name="Grigoriev I.V."/>
            <person name="Munk R."/>
            <person name="Nuraida L."/>
            <person name="Wijaya C.H."/>
            <person name="Morales P.-C."/>
            <person name="Keasling J.D."/>
        </authorList>
    </citation>
    <scope>NUCLEOTIDE SEQUENCE [LARGE SCALE GENOMIC DNA]</scope>
    <source>
        <strain evidence="8 9">FGSC 2613</strain>
    </source>
</reference>
<dbReference type="EMBL" id="JAVLET010000016">
    <property type="protein sequence ID" value="KAL0465487.1"/>
    <property type="molecule type" value="Genomic_DNA"/>
</dbReference>
<evidence type="ECO:0000256" key="5">
    <source>
        <dbReference type="ARBA" id="ARBA00023136"/>
    </source>
</evidence>
<evidence type="ECO:0000256" key="2">
    <source>
        <dbReference type="ARBA" id="ARBA00022692"/>
    </source>
</evidence>
<evidence type="ECO:0000256" key="3">
    <source>
        <dbReference type="ARBA" id="ARBA00022989"/>
    </source>
</evidence>